<dbReference type="RefSeq" id="XP_027608481.1">
    <property type="nucleotide sequence ID" value="XM_027752680.1"/>
</dbReference>
<dbReference type="Proteomes" id="UP000287166">
    <property type="component" value="Unassembled WGS sequence"/>
</dbReference>
<comment type="similarity">
    <text evidence="2">Belongs to the NAF1 family.</text>
</comment>
<feature type="region of interest" description="Disordered" evidence="9">
    <location>
        <begin position="868"/>
        <end position="896"/>
    </location>
</feature>
<dbReference type="GO" id="GO:0005634">
    <property type="term" value="C:nucleus"/>
    <property type="evidence" value="ECO:0007669"/>
    <property type="project" value="UniProtKB-SubCell"/>
</dbReference>
<feature type="compositionally biased region" description="Basic residues" evidence="9">
    <location>
        <begin position="406"/>
        <end position="416"/>
    </location>
</feature>
<dbReference type="Gene3D" id="2.40.10.230">
    <property type="entry name" value="Probable tRNA pseudouridine synthase domain"/>
    <property type="match status" value="1"/>
</dbReference>
<feature type="compositionally biased region" description="Low complexity" evidence="9">
    <location>
        <begin position="544"/>
        <end position="555"/>
    </location>
</feature>
<proteinExistence type="inferred from homology"/>
<feature type="compositionally biased region" description="Basic and acidic residues" evidence="9">
    <location>
        <begin position="378"/>
        <end position="393"/>
    </location>
</feature>
<name>A0A401G5X1_9APHY</name>
<dbReference type="InterPro" id="IPR007504">
    <property type="entry name" value="H/ACA_rnp_Gar1/Naf1"/>
</dbReference>
<feature type="compositionally biased region" description="Acidic residues" evidence="9">
    <location>
        <begin position="265"/>
        <end position="281"/>
    </location>
</feature>
<keyword evidence="8" id="KW-0539">Nucleus</keyword>
<keyword evidence="5" id="KW-0698">rRNA processing</keyword>
<evidence type="ECO:0000256" key="5">
    <source>
        <dbReference type="ARBA" id="ARBA00022552"/>
    </source>
</evidence>
<feature type="compositionally biased region" description="Polar residues" evidence="9">
    <location>
        <begin position="303"/>
        <end position="316"/>
    </location>
</feature>
<feature type="compositionally biased region" description="Pro residues" evidence="9">
    <location>
        <begin position="528"/>
        <end position="543"/>
    </location>
</feature>
<evidence type="ECO:0000256" key="3">
    <source>
        <dbReference type="ARBA" id="ARBA00021438"/>
    </source>
</evidence>
<evidence type="ECO:0000313" key="11">
    <source>
        <dbReference type="EMBL" id="GBE77568.1"/>
    </source>
</evidence>
<dbReference type="GO" id="GO:0003723">
    <property type="term" value="F:RNA binding"/>
    <property type="evidence" value="ECO:0007669"/>
    <property type="project" value="UniProtKB-KW"/>
</dbReference>
<dbReference type="InterPro" id="IPR029332">
    <property type="entry name" value="PEHE_dom"/>
</dbReference>
<dbReference type="Pfam" id="PF04410">
    <property type="entry name" value="Gar1"/>
    <property type="match status" value="1"/>
</dbReference>
<feature type="compositionally biased region" description="Basic and acidic residues" evidence="9">
    <location>
        <begin position="441"/>
        <end position="454"/>
    </location>
</feature>
<evidence type="ECO:0000256" key="7">
    <source>
        <dbReference type="ARBA" id="ARBA00022884"/>
    </source>
</evidence>
<feature type="region of interest" description="Disordered" evidence="9">
    <location>
        <begin position="1127"/>
        <end position="1217"/>
    </location>
</feature>
<dbReference type="GO" id="GO:0000123">
    <property type="term" value="C:histone acetyltransferase complex"/>
    <property type="evidence" value="ECO:0007669"/>
    <property type="project" value="UniProtKB-ARBA"/>
</dbReference>
<dbReference type="GO" id="GO:0001522">
    <property type="term" value="P:pseudouridine synthesis"/>
    <property type="evidence" value="ECO:0007669"/>
    <property type="project" value="InterPro"/>
</dbReference>
<gene>
    <name evidence="11" type="ORF">SCP_0104460</name>
</gene>
<dbReference type="InterPro" id="IPR009000">
    <property type="entry name" value="Transl_B-barrel_sf"/>
</dbReference>
<dbReference type="EMBL" id="BFAD01000001">
    <property type="protein sequence ID" value="GBE77568.1"/>
    <property type="molecule type" value="Genomic_DNA"/>
</dbReference>
<feature type="compositionally biased region" description="Basic residues" evidence="9">
    <location>
        <begin position="769"/>
        <end position="780"/>
    </location>
</feature>
<feature type="region of interest" description="Disordered" evidence="9">
    <location>
        <begin position="724"/>
        <end position="786"/>
    </location>
</feature>
<evidence type="ECO:0000256" key="1">
    <source>
        <dbReference type="ARBA" id="ARBA00004123"/>
    </source>
</evidence>
<feature type="compositionally biased region" description="Pro residues" evidence="9">
    <location>
        <begin position="507"/>
        <end position="521"/>
    </location>
</feature>
<dbReference type="GeneID" id="38774485"/>
<dbReference type="STRING" id="139825.A0A401G5X1"/>
<feature type="compositionally biased region" description="Basic and acidic residues" evidence="9">
    <location>
        <begin position="1054"/>
        <end position="1065"/>
    </location>
</feature>
<dbReference type="InterPro" id="IPR040309">
    <property type="entry name" value="Naf1"/>
</dbReference>
<dbReference type="PANTHER" id="PTHR31633">
    <property type="entry name" value="H/ACA RIBONUCLEOPROTEIN COMPLEX NON-CORE SUBUNIT NAF1"/>
    <property type="match status" value="1"/>
</dbReference>
<evidence type="ECO:0000256" key="2">
    <source>
        <dbReference type="ARBA" id="ARBA00009801"/>
    </source>
</evidence>
<evidence type="ECO:0000256" key="9">
    <source>
        <dbReference type="SAM" id="MobiDB-lite"/>
    </source>
</evidence>
<organism evidence="11 12">
    <name type="scientific">Sparassis crispa</name>
    <dbReference type="NCBI Taxonomy" id="139825"/>
    <lineage>
        <taxon>Eukaryota</taxon>
        <taxon>Fungi</taxon>
        <taxon>Dikarya</taxon>
        <taxon>Basidiomycota</taxon>
        <taxon>Agaricomycotina</taxon>
        <taxon>Agaricomycetes</taxon>
        <taxon>Polyporales</taxon>
        <taxon>Sparassidaceae</taxon>
        <taxon>Sparassis</taxon>
    </lineage>
</organism>
<evidence type="ECO:0000256" key="4">
    <source>
        <dbReference type="ARBA" id="ARBA00022517"/>
    </source>
</evidence>
<reference evidence="11 12" key="1">
    <citation type="journal article" date="2018" name="Sci. Rep.">
        <title>Genome sequence of the cauliflower mushroom Sparassis crispa (Hanabiratake) and its association with beneficial usage.</title>
        <authorList>
            <person name="Kiyama R."/>
            <person name="Furutani Y."/>
            <person name="Kawaguchi K."/>
            <person name="Nakanishi T."/>
        </authorList>
    </citation>
    <scope>NUCLEOTIDE SEQUENCE [LARGE SCALE GENOMIC DNA]</scope>
</reference>
<feature type="compositionally biased region" description="Acidic residues" evidence="9">
    <location>
        <begin position="62"/>
        <end position="73"/>
    </location>
</feature>
<feature type="compositionally biased region" description="Polar residues" evidence="9">
    <location>
        <begin position="753"/>
        <end position="768"/>
    </location>
</feature>
<dbReference type="GO" id="GO:0005732">
    <property type="term" value="C:sno(s)RNA-containing ribonucleoprotein complex"/>
    <property type="evidence" value="ECO:0007669"/>
    <property type="project" value="InterPro"/>
</dbReference>
<feature type="region of interest" description="Disordered" evidence="9">
    <location>
        <begin position="670"/>
        <end position="689"/>
    </location>
</feature>
<dbReference type="InterPro" id="IPR038664">
    <property type="entry name" value="Gar1/Naf1_Cbf5-bd_sf"/>
</dbReference>
<dbReference type="GO" id="GO:0006364">
    <property type="term" value="P:rRNA processing"/>
    <property type="evidence" value="ECO:0007669"/>
    <property type="project" value="UniProtKB-KW"/>
</dbReference>
<feature type="domain" description="PEHE" evidence="10">
    <location>
        <begin position="860"/>
        <end position="999"/>
    </location>
</feature>
<dbReference type="SUPFAM" id="SSF50447">
    <property type="entry name" value="Translation proteins"/>
    <property type="match status" value="1"/>
</dbReference>
<feature type="region of interest" description="Disordered" evidence="9">
    <location>
        <begin position="606"/>
        <end position="643"/>
    </location>
</feature>
<feature type="compositionally biased region" description="Basic and acidic residues" evidence="9">
    <location>
        <begin position="472"/>
        <end position="481"/>
    </location>
</feature>
<evidence type="ECO:0000256" key="6">
    <source>
        <dbReference type="ARBA" id="ARBA00022553"/>
    </source>
</evidence>
<dbReference type="SMART" id="SM01300">
    <property type="entry name" value="PEHE"/>
    <property type="match status" value="1"/>
</dbReference>
<feature type="region of interest" description="Disordered" evidence="9">
    <location>
        <begin position="22"/>
        <end position="133"/>
    </location>
</feature>
<dbReference type="GO" id="GO:0000493">
    <property type="term" value="P:box H/ACA snoRNP assembly"/>
    <property type="evidence" value="ECO:0007669"/>
    <property type="project" value="InterPro"/>
</dbReference>
<evidence type="ECO:0000256" key="8">
    <source>
        <dbReference type="ARBA" id="ARBA00023242"/>
    </source>
</evidence>
<evidence type="ECO:0000259" key="10">
    <source>
        <dbReference type="SMART" id="SM01300"/>
    </source>
</evidence>
<dbReference type="OrthoDB" id="2555515at2759"/>
<dbReference type="InParanoid" id="A0A401G5X1"/>
<comment type="subcellular location">
    <subcellularLocation>
        <location evidence="1">Nucleus</location>
    </subcellularLocation>
</comment>
<keyword evidence="12" id="KW-1185">Reference proteome</keyword>
<keyword evidence="4" id="KW-0690">Ribosome biogenesis</keyword>
<evidence type="ECO:0000313" key="12">
    <source>
        <dbReference type="Proteomes" id="UP000287166"/>
    </source>
</evidence>
<comment type="caution">
    <text evidence="11">The sequence shown here is derived from an EMBL/GenBank/DDBJ whole genome shotgun (WGS) entry which is preliminary data.</text>
</comment>
<keyword evidence="7" id="KW-0694">RNA-binding</keyword>
<feature type="region of interest" description="Disordered" evidence="9">
    <location>
        <begin position="1017"/>
        <end position="1081"/>
    </location>
</feature>
<keyword evidence="6" id="KW-0597">Phosphoprotein</keyword>
<feature type="region of interest" description="Disordered" evidence="9">
    <location>
        <begin position="259"/>
        <end position="556"/>
    </location>
</feature>
<protein>
    <recommendedName>
        <fullName evidence="3">H/ACA ribonucleoprotein complex non-core subunit NAF1</fullName>
    </recommendedName>
</protein>
<sequence length="1333" mass="146128">MASFPFKLPSIIPQDLQFIHELVGEITGTPPPKPAAPPDIPHDQEGIESSDSDTDSEKEVEADILNGLDEEGTSDSPAIPVPSVSTSDSDTSDSDVESERPRPARSTAPRPEELDLDEEESGPAVTADAQLKTKNEIAEPEIIIPSVEEVGPQEVLERVGEVMSIVDKVVIVRGSASEIANRASERALDSDTLLVFEDRKVLGYIYETFGPTNQPLYQVRFNQKYPLDPEKVQVSRAVFHVPERSHFVFVRQLQRLKGSDASNVNDEEPADDEIEFSDDEQEAAHKRAATQRREQSRGRSQSVLSSRQPTPTPSQMRDQDMVDDLYGASPYDEPGTYNDMDFGAGPSRPAPIPYDDPYSDSYGMEEPQPSFTAPPEVSDSRSTIEPRSPERSDGGSSFGETDRSSPRGRGRGRKKDGARGGPAYTDVREERGRGWGRGRGHARDRAGRRGERGRGRGRGSGRGWPGPSHQHAYAEDRERRQRSLSPTSLAIARATGQYADGTTVPPDALPPPPPAAAPPPAVQEGGWYPPPQPQQYPAYPSPPQRQHQQQQQHQQFDSPFTYQNQYVQPHINPRFASAFGWDVGFAQSAQYAPPYGQGHGYGDVGYGGGGQPSGSWSDEWTVAGGNSSAGRGDPQNGGSSGPKSYILQIPLATERLWCTATGVESKKAMAPENPKMVGPPTASLSSQGLFPRARPVSPHPPLFYLGFSCTTLMSNGKVAKALKIPSEKAAGKRRASAVPPPPEGHSETDKSVAPTSAQGSPTKAGMQTRQKRVLPSRSRRGGPGVGACDTDVMILDTMRRRLEGEPLIPAGTRFLLTTNSALVPSSSGADPGQLEINAQAFGRYFDRPEVRRAYRTQQLIQTPEFTQLPDDAHVGGRFRPRGSEDESADTSDAAYEKRHRKYETFEKRVRLREKEQLKHEQYKLKERIEQLRAMDASAFLALSESDFSDAPPPIPHDAIELDDEFGISHAHGSPAHIEGERRRKEMLDVALGLEERYHTLLPPDRRWLEKKAAMQGSVSLSVEPEPELEPVAKLEPDSSEEEDQLAGDDEPEREVEVLHPQRHDEDGESEVDFEERDRERSKTLKLRIKFPPKFRPTEPPGVSTKQITLSPYLKGSLVGKTEIHTVTKSLGPKRVRAASGKFLPKNKPVHDAGTGKPHLRKRLRTDSSASTGQMSPFLRRGEPGESVSAGPRRMAGHASPAASKPYASHTHTRHHERPPCQLVLAAERNAVAPLARKTQRHVTAFGTRVPPEIEEVRDYQIPDWVLPSDESGDGWSEVGGRASSYTAAEDHASVVGSSIAVSNLVTTVDSPPPKELLLVDDQDDPGWTVLQDD</sequence>
<feature type="compositionally biased region" description="Acidic residues" evidence="9">
    <location>
        <begin position="1037"/>
        <end position="1053"/>
    </location>
</feature>
<accession>A0A401G5X1</accession>
<dbReference type="PANTHER" id="PTHR31633:SF1">
    <property type="entry name" value="H_ACA RIBONUCLEOPROTEIN COMPLEX NON-CORE SUBUNIT NAF1"/>
    <property type="match status" value="1"/>
</dbReference>
<feature type="compositionally biased region" description="Pro residues" evidence="9">
    <location>
        <begin position="29"/>
        <end position="39"/>
    </location>
</feature>
<feature type="compositionally biased region" description="Polar residues" evidence="9">
    <location>
        <begin position="613"/>
        <end position="629"/>
    </location>
</feature>